<dbReference type="Gene3D" id="3.30.70.270">
    <property type="match status" value="1"/>
</dbReference>
<feature type="compositionally biased region" description="Gly residues" evidence="2">
    <location>
        <begin position="210"/>
        <end position="229"/>
    </location>
</feature>
<dbReference type="SUPFAM" id="SSF56672">
    <property type="entry name" value="DNA/RNA polymerases"/>
    <property type="match status" value="1"/>
</dbReference>
<feature type="compositionally biased region" description="Polar residues" evidence="2">
    <location>
        <begin position="799"/>
        <end position="808"/>
    </location>
</feature>
<dbReference type="Proteomes" id="UP000225706">
    <property type="component" value="Unassembled WGS sequence"/>
</dbReference>
<protein>
    <submittedName>
        <fullName evidence="4">Uncharacterized protein K02A2.6</fullName>
    </submittedName>
</protein>
<sequence length="824" mass="92776">MPGRGGSDETTSGAVGGSVNGSGMASVALDSNIPFERHLLRQISQDSGETVDQFVCRLRQRAATCEFGINEDDYILDQLIDKCYSSHLHRKFLEKEGTVTLGDLLRVARSQEAVDRQLKQYNTDQVDRVNAVRGKVDGDKNPRKLKTCFSCGREVHFIQDWRCLARGQTCGKMRYDKPFQSQMPHLIQRGGAQSGFKGTRNSRGEHGRGGRGAGGFGRGGRGRGRGGLGQEANLVTRRPALREEDKKDFARPGRQSRPDYAFSVEQLDDHREERSALVTLIIGGVYVPDVLIDSGASCNVMGQRTWELLKQKGIKCESRKSAKEIFAYGGVEPLSTLGTFTADVTHAGCEFKDGSKAEFIVVEGDGRTLLGRETAEVLNLLRVGPFQANSVDGGRPDGSIRGKYKELFSGVGLLKGYELKLHVDESVKPVAQHVRRIPFGLREKVDAKLDELLRLDIIEEVPEGPSGWISPLVVVPKGDGDVRVCVDMRRANEAIVRERHPIPTVEELLHDLNGSTMFSKIDLKWGFHQILLSEESRHITTFVTHRGLYRYKRLMFGVTSAPEKYQQIIRDVLRAINKMASIAIMIGGALINATAFVGGSYLAKYLSGDKNSVEEEKKRHDLAVEKYQAAYEKYQENRTKLLDWISANDRIKKEANQNFVDTDYALKLYNKAHSEELDMKEPHFSNFYKPSTQQKQVRDGVDSLKFSTVKGGMFPNQICDFIESNFPQSVREKERREIDWRHNVSCTLSRMKCFDNGEYGRTVIRPDHLRKFTKDNKVLEKKRKQRAKRTRPYKLKQKTPASSSTTRNGCRPHVCKDRPNEHSG</sequence>
<dbReference type="InterPro" id="IPR050951">
    <property type="entry name" value="Retrovirus_Pol_polyprotein"/>
</dbReference>
<dbReference type="EMBL" id="LSMT01001134">
    <property type="protein sequence ID" value="PFX12923.1"/>
    <property type="molecule type" value="Genomic_DNA"/>
</dbReference>
<dbReference type="Pfam" id="PF00078">
    <property type="entry name" value="RVT_1"/>
    <property type="match status" value="1"/>
</dbReference>
<evidence type="ECO:0000313" key="5">
    <source>
        <dbReference type="Proteomes" id="UP000225706"/>
    </source>
</evidence>
<dbReference type="AlphaFoldDB" id="A0A2B4R7X0"/>
<dbReference type="OrthoDB" id="415724at2759"/>
<dbReference type="PANTHER" id="PTHR37984">
    <property type="entry name" value="PROTEIN CBG26694"/>
    <property type="match status" value="1"/>
</dbReference>
<feature type="compositionally biased region" description="Basic residues" evidence="2">
    <location>
        <begin position="780"/>
        <end position="797"/>
    </location>
</feature>
<reference evidence="5" key="1">
    <citation type="journal article" date="2017" name="bioRxiv">
        <title>Comparative analysis of the genomes of Stylophora pistillata and Acropora digitifera provides evidence for extensive differences between species of corals.</title>
        <authorList>
            <person name="Voolstra C.R."/>
            <person name="Li Y."/>
            <person name="Liew Y.J."/>
            <person name="Baumgarten S."/>
            <person name="Zoccola D."/>
            <person name="Flot J.-F."/>
            <person name="Tambutte S."/>
            <person name="Allemand D."/>
            <person name="Aranda M."/>
        </authorList>
    </citation>
    <scope>NUCLEOTIDE SEQUENCE [LARGE SCALE GENOMIC DNA]</scope>
</reference>
<name>A0A2B4R7X0_STYPI</name>
<dbReference type="InterPro" id="IPR043502">
    <property type="entry name" value="DNA/RNA_pol_sf"/>
</dbReference>
<feature type="coiled-coil region" evidence="1">
    <location>
        <begin position="610"/>
        <end position="637"/>
    </location>
</feature>
<dbReference type="InterPro" id="IPR000477">
    <property type="entry name" value="RT_dom"/>
</dbReference>
<comment type="caution">
    <text evidence="4">The sequence shown here is derived from an EMBL/GenBank/DDBJ whole genome shotgun (WGS) entry which is preliminary data.</text>
</comment>
<dbReference type="Gene3D" id="3.10.10.10">
    <property type="entry name" value="HIV Type 1 Reverse Transcriptase, subunit A, domain 1"/>
    <property type="match status" value="1"/>
</dbReference>
<accession>A0A2B4R7X0</accession>
<organism evidence="4 5">
    <name type="scientific">Stylophora pistillata</name>
    <name type="common">Smooth cauliflower coral</name>
    <dbReference type="NCBI Taxonomy" id="50429"/>
    <lineage>
        <taxon>Eukaryota</taxon>
        <taxon>Metazoa</taxon>
        <taxon>Cnidaria</taxon>
        <taxon>Anthozoa</taxon>
        <taxon>Hexacorallia</taxon>
        <taxon>Scleractinia</taxon>
        <taxon>Astrocoeniina</taxon>
        <taxon>Pocilloporidae</taxon>
        <taxon>Stylophora</taxon>
    </lineage>
</organism>
<dbReference type="CDD" id="cd01647">
    <property type="entry name" value="RT_LTR"/>
    <property type="match status" value="1"/>
</dbReference>
<feature type="region of interest" description="Disordered" evidence="2">
    <location>
        <begin position="190"/>
        <end position="229"/>
    </location>
</feature>
<proteinExistence type="predicted"/>
<feature type="compositionally biased region" description="Basic and acidic residues" evidence="2">
    <location>
        <begin position="814"/>
        <end position="824"/>
    </location>
</feature>
<evidence type="ECO:0000256" key="1">
    <source>
        <dbReference type="SAM" id="Coils"/>
    </source>
</evidence>
<evidence type="ECO:0000313" key="4">
    <source>
        <dbReference type="EMBL" id="PFX12923.1"/>
    </source>
</evidence>
<feature type="domain" description="Reverse transcriptase" evidence="3">
    <location>
        <begin position="475"/>
        <end position="580"/>
    </location>
</feature>
<keyword evidence="1" id="KW-0175">Coiled coil</keyword>
<gene>
    <name evidence="4" type="primary">K02A2.6</name>
    <name evidence="4" type="ORF">AWC38_SpisGene23044</name>
</gene>
<evidence type="ECO:0000256" key="2">
    <source>
        <dbReference type="SAM" id="MobiDB-lite"/>
    </source>
</evidence>
<dbReference type="InterPro" id="IPR043128">
    <property type="entry name" value="Rev_trsase/Diguanyl_cyclase"/>
</dbReference>
<evidence type="ECO:0000259" key="3">
    <source>
        <dbReference type="Pfam" id="PF00078"/>
    </source>
</evidence>
<dbReference type="STRING" id="50429.A0A2B4R7X0"/>
<keyword evidence="5" id="KW-1185">Reference proteome</keyword>
<dbReference type="PANTHER" id="PTHR37984:SF11">
    <property type="entry name" value="INTEGRASE CATALYTIC DOMAIN-CONTAINING PROTEIN"/>
    <property type="match status" value="1"/>
</dbReference>
<feature type="region of interest" description="Disordered" evidence="2">
    <location>
        <begin position="780"/>
        <end position="824"/>
    </location>
</feature>